<comment type="caution">
    <text evidence="13">The sequence shown here is derived from an EMBL/GenBank/DDBJ whole genome shotgun (WGS) entry which is preliminary data.</text>
</comment>
<evidence type="ECO:0000256" key="1">
    <source>
        <dbReference type="ARBA" id="ARBA00004377"/>
    </source>
</evidence>
<dbReference type="AlphaFoldDB" id="A0A4V2ZWZ0"/>
<dbReference type="InterPro" id="IPR012902">
    <property type="entry name" value="N_methyl_site"/>
</dbReference>
<dbReference type="Pfam" id="PF12019">
    <property type="entry name" value="GspH"/>
    <property type="match status" value="1"/>
</dbReference>
<dbReference type="InterPro" id="IPR045584">
    <property type="entry name" value="Pilin-like"/>
</dbReference>
<evidence type="ECO:0000256" key="9">
    <source>
        <dbReference type="ARBA" id="ARBA00025772"/>
    </source>
</evidence>
<dbReference type="InterPro" id="IPR022346">
    <property type="entry name" value="T2SS_GspH"/>
</dbReference>
<name>A0A4V2ZWZ0_9GAMM</name>
<evidence type="ECO:0000256" key="6">
    <source>
        <dbReference type="ARBA" id="ARBA00022692"/>
    </source>
</evidence>
<proteinExistence type="inferred from homology"/>
<keyword evidence="14" id="KW-1185">Reference proteome</keyword>
<evidence type="ECO:0000259" key="12">
    <source>
        <dbReference type="Pfam" id="PF12019"/>
    </source>
</evidence>
<keyword evidence="8 11" id="KW-0472">Membrane</keyword>
<evidence type="ECO:0000256" key="5">
    <source>
        <dbReference type="ARBA" id="ARBA00022519"/>
    </source>
</evidence>
<keyword evidence="4" id="KW-0488">Methylation</keyword>
<protein>
    <recommendedName>
        <fullName evidence="2">Type II secretion system protein H</fullName>
    </recommendedName>
    <alternativeName>
        <fullName evidence="10">General secretion pathway protein H</fullName>
    </alternativeName>
</protein>
<sequence>MMRAMSRCPEVTRSRERVRGFTLMELMIVLVILGVILGVALPGFRNLTLATRLTNYVNEFVAGIYTARGEAIKRNTNVRLCASADWLTCATSGGWAQGWIVTDPNNVVIREYPGLETGFSMTESGGAHTLTFDSTGYAGVSTTFNLCRHTPSLGYQGRQVSISITGRSNVTRTTPSSCP</sequence>
<dbReference type="GO" id="GO:0015627">
    <property type="term" value="C:type II protein secretion system complex"/>
    <property type="evidence" value="ECO:0007669"/>
    <property type="project" value="InterPro"/>
</dbReference>
<dbReference type="Gene3D" id="3.55.40.10">
    <property type="entry name" value="minor pseudopilin epsh domain"/>
    <property type="match status" value="1"/>
</dbReference>
<dbReference type="EMBL" id="SMSE01000003">
    <property type="protein sequence ID" value="TDG12363.1"/>
    <property type="molecule type" value="Genomic_DNA"/>
</dbReference>
<evidence type="ECO:0000256" key="7">
    <source>
        <dbReference type="ARBA" id="ARBA00022989"/>
    </source>
</evidence>
<keyword evidence="6 11" id="KW-0812">Transmembrane</keyword>
<comment type="subcellular location">
    <subcellularLocation>
        <location evidence="1">Cell inner membrane</location>
        <topology evidence="1">Single-pass membrane protein</topology>
    </subcellularLocation>
</comment>
<evidence type="ECO:0000256" key="3">
    <source>
        <dbReference type="ARBA" id="ARBA00022475"/>
    </source>
</evidence>
<evidence type="ECO:0000313" key="13">
    <source>
        <dbReference type="EMBL" id="TDG12363.1"/>
    </source>
</evidence>
<keyword evidence="7 11" id="KW-1133">Transmembrane helix</keyword>
<dbReference type="OrthoDB" id="6039229at2"/>
<reference evidence="13 14" key="1">
    <citation type="submission" date="2019-03" db="EMBL/GenBank/DDBJ databases">
        <title>Seongchinamella monodicae gen. nov., sp. nov., a novel member of the Gammaproteobacteria isolated from a tidal mudflat of beach.</title>
        <authorList>
            <person name="Yang H.G."/>
            <person name="Kang J.W."/>
            <person name="Lee S.D."/>
        </authorList>
    </citation>
    <scope>NUCLEOTIDE SEQUENCE [LARGE SCALE GENOMIC DNA]</scope>
    <source>
        <strain evidence="13 14">GH4-78</strain>
    </source>
</reference>
<dbReference type="GO" id="GO:0015628">
    <property type="term" value="P:protein secretion by the type II secretion system"/>
    <property type="evidence" value="ECO:0007669"/>
    <property type="project" value="InterPro"/>
</dbReference>
<feature type="domain" description="General secretion pathway GspH" evidence="12">
    <location>
        <begin position="57"/>
        <end position="166"/>
    </location>
</feature>
<keyword evidence="3" id="KW-1003">Cell membrane</keyword>
<dbReference type="GO" id="GO:0005886">
    <property type="term" value="C:plasma membrane"/>
    <property type="evidence" value="ECO:0007669"/>
    <property type="project" value="UniProtKB-SubCell"/>
</dbReference>
<evidence type="ECO:0000256" key="11">
    <source>
        <dbReference type="SAM" id="Phobius"/>
    </source>
</evidence>
<evidence type="ECO:0000313" key="14">
    <source>
        <dbReference type="Proteomes" id="UP000295554"/>
    </source>
</evidence>
<organism evidence="13 14">
    <name type="scientific">Seongchinamella unica</name>
    <dbReference type="NCBI Taxonomy" id="2547392"/>
    <lineage>
        <taxon>Bacteria</taxon>
        <taxon>Pseudomonadati</taxon>
        <taxon>Pseudomonadota</taxon>
        <taxon>Gammaproteobacteria</taxon>
        <taxon>Cellvibrionales</taxon>
        <taxon>Halieaceae</taxon>
        <taxon>Seongchinamella</taxon>
    </lineage>
</organism>
<evidence type="ECO:0000256" key="2">
    <source>
        <dbReference type="ARBA" id="ARBA00021549"/>
    </source>
</evidence>
<accession>A0A4V2ZWZ0</accession>
<dbReference type="NCBIfam" id="TIGR02532">
    <property type="entry name" value="IV_pilin_GFxxxE"/>
    <property type="match status" value="1"/>
</dbReference>
<dbReference type="RefSeq" id="WP_133213081.1">
    <property type="nucleotide sequence ID" value="NZ_SMSE01000003.1"/>
</dbReference>
<dbReference type="SUPFAM" id="SSF54523">
    <property type="entry name" value="Pili subunits"/>
    <property type="match status" value="1"/>
</dbReference>
<evidence type="ECO:0000256" key="10">
    <source>
        <dbReference type="ARBA" id="ARBA00030775"/>
    </source>
</evidence>
<evidence type="ECO:0000256" key="8">
    <source>
        <dbReference type="ARBA" id="ARBA00023136"/>
    </source>
</evidence>
<evidence type="ECO:0000256" key="4">
    <source>
        <dbReference type="ARBA" id="ARBA00022481"/>
    </source>
</evidence>
<dbReference type="Proteomes" id="UP000295554">
    <property type="component" value="Unassembled WGS sequence"/>
</dbReference>
<comment type="similarity">
    <text evidence="9">Belongs to the GSP H family.</text>
</comment>
<keyword evidence="5" id="KW-0997">Cell inner membrane</keyword>
<gene>
    <name evidence="13" type="ORF">E2F43_12130</name>
</gene>
<dbReference type="Pfam" id="PF07963">
    <property type="entry name" value="N_methyl"/>
    <property type="match status" value="1"/>
</dbReference>
<feature type="transmembrane region" description="Helical" evidence="11">
    <location>
        <begin position="21"/>
        <end position="44"/>
    </location>
</feature>